<organism evidence="10 11">
    <name type="scientific">Rhizoctonia solani</name>
    <dbReference type="NCBI Taxonomy" id="456999"/>
    <lineage>
        <taxon>Eukaryota</taxon>
        <taxon>Fungi</taxon>
        <taxon>Dikarya</taxon>
        <taxon>Basidiomycota</taxon>
        <taxon>Agaricomycotina</taxon>
        <taxon>Agaricomycetes</taxon>
        <taxon>Cantharellales</taxon>
        <taxon>Ceratobasidiaceae</taxon>
        <taxon>Rhizoctonia</taxon>
    </lineage>
</organism>
<dbReference type="InterPro" id="IPR028094">
    <property type="entry name" value="RTC4_C"/>
</dbReference>
<reference evidence="10" key="1">
    <citation type="submission" date="2021-01" db="EMBL/GenBank/DDBJ databases">
        <authorList>
            <person name="Kaushik A."/>
        </authorList>
    </citation>
    <scope>NUCLEOTIDE SEQUENCE</scope>
    <source>
        <strain evidence="10">AG5</strain>
    </source>
</reference>
<gene>
    <name evidence="10" type="ORF">RDB_LOCUS33050</name>
</gene>
<evidence type="ECO:0000256" key="7">
    <source>
        <dbReference type="ARBA" id="ARBA00023242"/>
    </source>
</evidence>
<evidence type="ECO:0000313" key="11">
    <source>
        <dbReference type="Proteomes" id="UP000663827"/>
    </source>
</evidence>
<comment type="caution">
    <text evidence="10">The sequence shown here is derived from an EMBL/GenBank/DDBJ whole genome shotgun (WGS) entry which is preliminary data.</text>
</comment>
<dbReference type="PANTHER" id="PTHR41391:SF1">
    <property type="entry name" value="RESTRICTION OF TELOMERE CAPPING PROTEIN 4"/>
    <property type="match status" value="1"/>
</dbReference>
<feature type="domain" description="Restriction of telomere capping protein 4 C-terminal" evidence="9">
    <location>
        <begin position="434"/>
        <end position="551"/>
    </location>
</feature>
<evidence type="ECO:0000259" key="9">
    <source>
        <dbReference type="SMART" id="SM01312"/>
    </source>
</evidence>
<dbReference type="Proteomes" id="UP000663827">
    <property type="component" value="Unassembled WGS sequence"/>
</dbReference>
<evidence type="ECO:0000256" key="3">
    <source>
        <dbReference type="ARBA" id="ARBA00004496"/>
    </source>
</evidence>
<proteinExistence type="inferred from homology"/>
<dbReference type="SMART" id="SM01312">
    <property type="entry name" value="RTC4"/>
    <property type="match status" value="1"/>
</dbReference>
<dbReference type="GO" id="GO:0005634">
    <property type="term" value="C:nucleus"/>
    <property type="evidence" value="ECO:0007669"/>
    <property type="project" value="UniProtKB-SubCell"/>
</dbReference>
<evidence type="ECO:0000256" key="4">
    <source>
        <dbReference type="ARBA" id="ARBA00009461"/>
    </source>
</evidence>
<protein>
    <recommendedName>
        <fullName evidence="5">Restriction of telomere capping protein 4</fullName>
    </recommendedName>
</protein>
<name>A0A8H3DTA9_9AGAM</name>
<evidence type="ECO:0000256" key="6">
    <source>
        <dbReference type="ARBA" id="ARBA00022490"/>
    </source>
</evidence>
<keyword evidence="6" id="KW-0963">Cytoplasm</keyword>
<dbReference type="Pfam" id="PF14474">
    <property type="entry name" value="RTC4"/>
    <property type="match status" value="1"/>
</dbReference>
<comment type="subcellular location">
    <subcellularLocation>
        <location evidence="3">Cytoplasm</location>
    </subcellularLocation>
    <subcellularLocation>
        <location evidence="2">Nucleus</location>
    </subcellularLocation>
</comment>
<accession>A0A8H3DTA9</accession>
<feature type="compositionally biased region" description="Low complexity" evidence="8">
    <location>
        <begin position="91"/>
        <end position="101"/>
    </location>
</feature>
<evidence type="ECO:0000313" key="10">
    <source>
        <dbReference type="EMBL" id="CAE7092761.1"/>
    </source>
</evidence>
<evidence type="ECO:0000256" key="2">
    <source>
        <dbReference type="ARBA" id="ARBA00004123"/>
    </source>
</evidence>
<evidence type="ECO:0000256" key="1">
    <source>
        <dbReference type="ARBA" id="ARBA00002738"/>
    </source>
</evidence>
<comment type="function">
    <text evidence="1">May be involved in a process influencing telomere capping.</text>
</comment>
<dbReference type="PANTHER" id="PTHR41391">
    <property type="entry name" value="RESTRICTION OF TELOMERE CAPPING PROTEIN 4"/>
    <property type="match status" value="1"/>
</dbReference>
<feature type="compositionally biased region" description="Basic and acidic residues" evidence="8">
    <location>
        <begin position="51"/>
        <end position="60"/>
    </location>
</feature>
<feature type="compositionally biased region" description="Polar residues" evidence="8">
    <location>
        <begin position="159"/>
        <end position="178"/>
    </location>
</feature>
<feature type="region of interest" description="Disordered" evidence="8">
    <location>
        <begin position="1"/>
        <end position="264"/>
    </location>
</feature>
<dbReference type="InterPro" id="IPR039024">
    <property type="entry name" value="RTC4"/>
</dbReference>
<dbReference type="GO" id="GO:0005737">
    <property type="term" value="C:cytoplasm"/>
    <property type="evidence" value="ECO:0007669"/>
    <property type="project" value="UniProtKB-SubCell"/>
</dbReference>
<sequence>MERRRQLVAGGLQPLGAKKPRTIGSSGFGEDLGSTDYTGPPKIARNPRAKSSKDKGRKDANSGAGSPIPDVDADDSSDPIDFLSTREPEIASSSKAKSGSAPTSTLTPQPAPFGRARPNRPASKPGSTSNAAAKPKVPGYPGRKARRIVDSDEEDAVSRSPSRSKTRSWGSKESSPPSEQERGSAKPMVRGPQPAPFKRRVQSEETIIGNDKTPTLVPKLPAPPPWKTGSTTQVGSKPDTTEDLPEHDNVSTSQRVGESQIDRESLKGMRIPKRDDKKSKTITPVPIKESRTEPKKTTSFPMAGYAKQVAAKQVDDGTISGSPRKRFKAYDMELPLDPHDICPFCDEPFPEHPSPDLIQLLADLKKTAVSEPRIRNPHGLTAPLMTYINLCQMHRAESTHVEQGRRNHWPSVIDWDDVRERLKSPEVTKALRRIIEDPHSSEFYVTLYNNIKRDGALKAASIRAQLDTFELSYPGYYGEQGLLVLFDTLNELFPNLTSEECRPLTARQFFMSVLVPEAAALLIERDMDCTHEEALSTLRESRQYGLTMFPDRGGFFGSGKGDHMDEAGAKQLKWRKDMVRLTYTGNHPETASSPTFKTRFLEDEADPDILIVD</sequence>
<evidence type="ECO:0000256" key="5">
    <source>
        <dbReference type="ARBA" id="ARBA00015162"/>
    </source>
</evidence>
<comment type="similarity">
    <text evidence="4">Belongs to the RTC4 family.</text>
</comment>
<keyword evidence="7" id="KW-0539">Nucleus</keyword>
<evidence type="ECO:0000256" key="8">
    <source>
        <dbReference type="SAM" id="MobiDB-lite"/>
    </source>
</evidence>
<dbReference type="AlphaFoldDB" id="A0A8H3DTA9"/>
<dbReference type="EMBL" id="CAJNJQ010000663">
    <property type="protein sequence ID" value="CAE7092761.1"/>
    <property type="molecule type" value="Genomic_DNA"/>
</dbReference>